<dbReference type="Gene3D" id="3.30.710.10">
    <property type="entry name" value="Potassium Channel Kv1.1, Chain A"/>
    <property type="match status" value="1"/>
</dbReference>
<dbReference type="Gene3D" id="2.120.10.80">
    <property type="entry name" value="Kelch-type beta propeller"/>
    <property type="match status" value="2"/>
</dbReference>
<dbReference type="OrthoDB" id="45365at2759"/>
<proteinExistence type="predicted"/>
<dbReference type="InterPro" id="IPR011705">
    <property type="entry name" value="BACK"/>
</dbReference>
<dbReference type="InterPro" id="IPR017096">
    <property type="entry name" value="BTB-kelch_protein"/>
</dbReference>
<protein>
    <recommendedName>
        <fullName evidence="3">BTB domain-containing protein</fullName>
    </recommendedName>
</protein>
<dbReference type="InterPro" id="IPR006652">
    <property type="entry name" value="Kelch_1"/>
</dbReference>
<evidence type="ECO:0000256" key="2">
    <source>
        <dbReference type="ARBA" id="ARBA00022737"/>
    </source>
</evidence>
<dbReference type="InterPro" id="IPR000210">
    <property type="entry name" value="BTB/POZ_dom"/>
</dbReference>
<dbReference type="EMBL" id="CAJNOK010010049">
    <property type="protein sequence ID" value="CAF1104954.1"/>
    <property type="molecule type" value="Genomic_DNA"/>
</dbReference>
<keyword evidence="1" id="KW-0880">Kelch repeat</keyword>
<feature type="domain" description="BTB" evidence="3">
    <location>
        <begin position="113"/>
        <end position="180"/>
    </location>
</feature>
<dbReference type="SMART" id="SM00225">
    <property type="entry name" value="BTB"/>
    <property type="match status" value="1"/>
</dbReference>
<dbReference type="Pfam" id="PF00651">
    <property type="entry name" value="BTB"/>
    <property type="match status" value="1"/>
</dbReference>
<name>A0A814YVB2_9BILA</name>
<sequence>MFIAKKTNNNSDNITVIDSTIDDELNSTADDRRLSSNALSTRTIMSTTPLATAQASLRPSINRRLANLKISNHHHNSTNSSCASNTSISFPENTHPPDLLDGLNDLRLNKKLCDVILVVDKQQFYCHKNVLAATSPYFRAMFTGEMFESSQSLVTLNGVDADAIAELIEYAYTAEVTICEHNVQSLLSAANFLQIQTVRESCCRYFERFLDETNAIGINCFAELHNSTELMRKAKRFILKKFSLVVQQEEFINVSAQKLIEFIKDDDIHVICEDEIFDACLKWLNYSLEERAKEFHHYSLMDKVATCKVIQECSECRLLLDEAVRYHLLVDRRTEMNSPRLKPRTCTELTEILVFLGGEDERVVVRGVEVFNPDKDEWKKLQCLPFAVSKHSVCCSGGTQLYLAGGDWPDGHPSSEVWKYEQKLDTWIRLQDMLTSRSELGLALIDNYLYAVGGWDGSNRLNSIERYCIESNCWTIISQMQIAVTSPSVCALKGFLYIIGGTVHEEGDGIDLVQRFDPKTNTWTQDLSSMKIARSGAGITAFQSQIFICGGWHASESTNKVEVYDSELNEWKFVQSMRERRYRPGVSVVNGKIYVCGGQEHFNKYHDSVEAYSTQDNTWTIITELICGRSWLACATLILRWNDLHWDHNCEGEHEPPENTN</sequence>
<dbReference type="InterPro" id="IPR015915">
    <property type="entry name" value="Kelch-typ_b-propeller"/>
</dbReference>
<dbReference type="Pfam" id="PF07707">
    <property type="entry name" value="BACK"/>
    <property type="match status" value="1"/>
</dbReference>
<organism evidence="5 8">
    <name type="scientific">Didymodactylos carnosus</name>
    <dbReference type="NCBI Taxonomy" id="1234261"/>
    <lineage>
        <taxon>Eukaryota</taxon>
        <taxon>Metazoa</taxon>
        <taxon>Spiralia</taxon>
        <taxon>Gnathifera</taxon>
        <taxon>Rotifera</taxon>
        <taxon>Eurotatoria</taxon>
        <taxon>Bdelloidea</taxon>
        <taxon>Philodinida</taxon>
        <taxon>Philodinidae</taxon>
        <taxon>Didymodactylos</taxon>
    </lineage>
</organism>
<accession>A0A814YVB2</accession>
<evidence type="ECO:0000313" key="5">
    <source>
        <dbReference type="EMBL" id="CAF1233480.1"/>
    </source>
</evidence>
<dbReference type="SUPFAM" id="SSF54695">
    <property type="entry name" value="POZ domain"/>
    <property type="match status" value="1"/>
</dbReference>
<dbReference type="SMART" id="SM00612">
    <property type="entry name" value="Kelch"/>
    <property type="match status" value="6"/>
</dbReference>
<dbReference type="EMBL" id="CAJOBA010010781">
    <property type="protein sequence ID" value="CAF3867866.1"/>
    <property type="molecule type" value="Genomic_DNA"/>
</dbReference>
<evidence type="ECO:0000313" key="6">
    <source>
        <dbReference type="EMBL" id="CAF3867866.1"/>
    </source>
</evidence>
<dbReference type="EMBL" id="CAJOBC010009768">
    <property type="protein sequence ID" value="CAF3995992.1"/>
    <property type="molecule type" value="Genomic_DNA"/>
</dbReference>
<dbReference type="Proteomes" id="UP000663829">
    <property type="component" value="Unassembled WGS sequence"/>
</dbReference>
<evidence type="ECO:0000313" key="4">
    <source>
        <dbReference type="EMBL" id="CAF1104954.1"/>
    </source>
</evidence>
<dbReference type="PROSITE" id="PS50097">
    <property type="entry name" value="BTB"/>
    <property type="match status" value="1"/>
</dbReference>
<dbReference type="InterPro" id="IPR011333">
    <property type="entry name" value="SKP1/BTB/POZ_sf"/>
</dbReference>
<dbReference type="PANTHER" id="PTHR45632">
    <property type="entry name" value="LD33804P"/>
    <property type="match status" value="1"/>
</dbReference>
<evidence type="ECO:0000259" key="3">
    <source>
        <dbReference type="PROSITE" id="PS50097"/>
    </source>
</evidence>
<dbReference type="EMBL" id="CAJNOQ010009765">
    <property type="protein sequence ID" value="CAF1233480.1"/>
    <property type="molecule type" value="Genomic_DNA"/>
</dbReference>
<comment type="caution">
    <text evidence="5">The sequence shown here is derived from an EMBL/GenBank/DDBJ whole genome shotgun (WGS) entry which is preliminary data.</text>
</comment>
<evidence type="ECO:0000313" key="8">
    <source>
        <dbReference type="Proteomes" id="UP000663829"/>
    </source>
</evidence>
<dbReference type="Pfam" id="PF24681">
    <property type="entry name" value="Kelch_KLHDC2_KLHL20_DRC7"/>
    <property type="match status" value="1"/>
</dbReference>
<dbReference type="FunFam" id="3.30.710.10:FF:000001">
    <property type="entry name" value="Kelch-like family member 20"/>
    <property type="match status" value="1"/>
</dbReference>
<keyword evidence="8" id="KW-1185">Reference proteome</keyword>
<dbReference type="Gene3D" id="1.25.40.420">
    <property type="match status" value="1"/>
</dbReference>
<dbReference type="AlphaFoldDB" id="A0A814YVB2"/>
<reference evidence="5" key="1">
    <citation type="submission" date="2021-02" db="EMBL/GenBank/DDBJ databases">
        <authorList>
            <person name="Nowell W R."/>
        </authorList>
    </citation>
    <scope>NUCLEOTIDE SEQUENCE</scope>
</reference>
<dbReference type="Pfam" id="PF01344">
    <property type="entry name" value="Kelch_1"/>
    <property type="match status" value="2"/>
</dbReference>
<evidence type="ECO:0000256" key="1">
    <source>
        <dbReference type="ARBA" id="ARBA00022441"/>
    </source>
</evidence>
<dbReference type="Proteomes" id="UP000677228">
    <property type="component" value="Unassembled WGS sequence"/>
</dbReference>
<gene>
    <name evidence="5" type="ORF">GPM918_LOCUS25292</name>
    <name evidence="4" type="ORF">OVA965_LOCUS19476</name>
    <name evidence="7" type="ORF">SRO942_LOCUS25295</name>
    <name evidence="6" type="ORF">TMI583_LOCUS19527</name>
</gene>
<dbReference type="PANTHER" id="PTHR45632:SF5">
    <property type="entry name" value="KELCH-LIKE PROTEIN 22"/>
    <property type="match status" value="1"/>
</dbReference>
<dbReference type="PIRSF" id="PIRSF037037">
    <property type="entry name" value="Kelch-like_protein_gigaxonin"/>
    <property type="match status" value="1"/>
</dbReference>
<evidence type="ECO:0000313" key="7">
    <source>
        <dbReference type="EMBL" id="CAF3995992.1"/>
    </source>
</evidence>
<dbReference type="SMART" id="SM00875">
    <property type="entry name" value="BACK"/>
    <property type="match status" value="1"/>
</dbReference>
<dbReference type="Proteomes" id="UP000682733">
    <property type="component" value="Unassembled WGS sequence"/>
</dbReference>
<keyword evidence="2" id="KW-0677">Repeat</keyword>
<dbReference type="Proteomes" id="UP000681722">
    <property type="component" value="Unassembled WGS sequence"/>
</dbReference>
<dbReference type="SUPFAM" id="SSF117281">
    <property type="entry name" value="Kelch motif"/>
    <property type="match status" value="1"/>
</dbReference>